<organism evidence="2 3">
    <name type="scientific">Nesterenkonia rhizosphaerae</name>
    <dbReference type="NCBI Taxonomy" id="1348272"/>
    <lineage>
        <taxon>Bacteria</taxon>
        <taxon>Bacillati</taxon>
        <taxon>Actinomycetota</taxon>
        <taxon>Actinomycetes</taxon>
        <taxon>Micrococcales</taxon>
        <taxon>Micrococcaceae</taxon>
        <taxon>Nesterenkonia</taxon>
    </lineage>
</organism>
<proteinExistence type="predicted"/>
<name>A0ABP9G2X1_9MICC</name>
<keyword evidence="1" id="KW-0472">Membrane</keyword>
<dbReference type="Proteomes" id="UP001500368">
    <property type="component" value="Unassembled WGS sequence"/>
</dbReference>
<accession>A0ABP9G2X1</accession>
<dbReference type="InterPro" id="IPR003849">
    <property type="entry name" value="Preprotein_translocase_YajC"/>
</dbReference>
<reference evidence="3" key="1">
    <citation type="journal article" date="2019" name="Int. J. Syst. Evol. Microbiol.">
        <title>The Global Catalogue of Microorganisms (GCM) 10K type strain sequencing project: providing services to taxonomists for standard genome sequencing and annotation.</title>
        <authorList>
            <consortium name="The Broad Institute Genomics Platform"/>
            <consortium name="The Broad Institute Genome Sequencing Center for Infectious Disease"/>
            <person name="Wu L."/>
            <person name="Ma J."/>
        </authorList>
    </citation>
    <scope>NUCLEOTIDE SEQUENCE [LARGE SCALE GENOMIC DNA]</scope>
    <source>
        <strain evidence="3">JCM 19129</strain>
    </source>
</reference>
<keyword evidence="3" id="KW-1185">Reference proteome</keyword>
<evidence type="ECO:0000313" key="3">
    <source>
        <dbReference type="Proteomes" id="UP001500368"/>
    </source>
</evidence>
<dbReference type="RefSeq" id="WP_345478440.1">
    <property type="nucleotide sequence ID" value="NZ_BAABLW010000007.1"/>
</dbReference>
<dbReference type="EMBL" id="BAABLW010000007">
    <property type="protein sequence ID" value="GAA4926871.1"/>
    <property type="molecule type" value="Genomic_DNA"/>
</dbReference>
<sequence>MIETPFLQFVAQQGAANPMADPLLLIMLGILVLFMVLTFRRGKKMREQQKQAHAAAVVGAEVVTAGGLVGTVVQRDEARQRITLEFSGGGRADFLIGAVQQVTEPAPGQQTPGQATTETD</sequence>
<evidence type="ECO:0000313" key="2">
    <source>
        <dbReference type="EMBL" id="GAA4926871.1"/>
    </source>
</evidence>
<evidence type="ECO:0008006" key="4">
    <source>
        <dbReference type="Google" id="ProtNLM"/>
    </source>
</evidence>
<gene>
    <name evidence="2" type="ORF">GCM10025790_26120</name>
</gene>
<comment type="caution">
    <text evidence="2">The sequence shown here is derived from an EMBL/GenBank/DDBJ whole genome shotgun (WGS) entry which is preliminary data.</text>
</comment>
<evidence type="ECO:0000256" key="1">
    <source>
        <dbReference type="SAM" id="Phobius"/>
    </source>
</evidence>
<keyword evidence="1" id="KW-1133">Transmembrane helix</keyword>
<dbReference type="SMART" id="SM01323">
    <property type="entry name" value="YajC"/>
    <property type="match status" value="1"/>
</dbReference>
<dbReference type="Pfam" id="PF02699">
    <property type="entry name" value="YajC"/>
    <property type="match status" value="1"/>
</dbReference>
<keyword evidence="1" id="KW-0812">Transmembrane</keyword>
<protein>
    <recommendedName>
        <fullName evidence="4">Preprotein translocase subunit YajC</fullName>
    </recommendedName>
</protein>
<feature type="transmembrane region" description="Helical" evidence="1">
    <location>
        <begin position="20"/>
        <end position="39"/>
    </location>
</feature>